<accession>A0AB38YEV7</accession>
<dbReference type="InterPro" id="IPR051316">
    <property type="entry name" value="Zinc-reg_GTPase_activator"/>
</dbReference>
<dbReference type="EMBL" id="CP101717">
    <property type="protein sequence ID" value="WLD57420.1"/>
    <property type="molecule type" value="Genomic_DNA"/>
</dbReference>
<dbReference type="InterPro" id="IPR003495">
    <property type="entry name" value="CobW/HypB/UreG_nucleotide-bd"/>
</dbReference>
<dbReference type="AlphaFoldDB" id="A0AB38YEV7"/>
<gene>
    <name evidence="2" type="ORF">NFC81_11950</name>
</gene>
<dbReference type="SUPFAM" id="SSF52540">
    <property type="entry name" value="P-loop containing nucleoside triphosphate hydrolases"/>
    <property type="match status" value="1"/>
</dbReference>
<evidence type="ECO:0000259" key="1">
    <source>
        <dbReference type="Pfam" id="PF02492"/>
    </source>
</evidence>
<protein>
    <submittedName>
        <fullName evidence="2">GTP-binding protein</fullName>
    </submittedName>
</protein>
<dbReference type="Gene3D" id="3.40.50.300">
    <property type="entry name" value="P-loop containing nucleotide triphosphate hydrolases"/>
    <property type="match status" value="1"/>
</dbReference>
<feature type="domain" description="CobW/HypB/UreG nucleotide-binding" evidence="1">
    <location>
        <begin position="10"/>
        <end position="182"/>
    </location>
</feature>
<name>A0AB38YEV7_9GAMM</name>
<dbReference type="InterPro" id="IPR027417">
    <property type="entry name" value="P-loop_NTPase"/>
</dbReference>
<reference evidence="2" key="1">
    <citation type="submission" date="2022-07" db="EMBL/GenBank/DDBJ databases">
        <title>Complete genome sequence of Salinispirillum sp. LH10-3-1 capable of multiple carbohydrate inversion isolated from a soda lake.</title>
        <authorList>
            <person name="Liu J."/>
            <person name="Zhai Y."/>
            <person name="Zhang H."/>
            <person name="Yang H."/>
            <person name="Qu J."/>
            <person name="Li J."/>
        </authorList>
    </citation>
    <scope>NUCLEOTIDE SEQUENCE</scope>
    <source>
        <strain evidence="2">LH 10-3-1</strain>
    </source>
</reference>
<dbReference type="CDD" id="cd03112">
    <property type="entry name" value="CobW-like"/>
    <property type="match status" value="1"/>
</dbReference>
<proteinExistence type="predicted"/>
<dbReference type="RefSeq" id="WP_304994706.1">
    <property type="nucleotide sequence ID" value="NZ_CP101717.1"/>
</dbReference>
<dbReference type="PANTHER" id="PTHR13748:SF46">
    <property type="entry name" value="ZINC CHAPERONE YEIR"/>
    <property type="match status" value="1"/>
</dbReference>
<dbReference type="GO" id="GO:0005737">
    <property type="term" value="C:cytoplasm"/>
    <property type="evidence" value="ECO:0007669"/>
    <property type="project" value="TreeGrafter"/>
</dbReference>
<organism evidence="2">
    <name type="scientific">Salinispirillum sp. LH 10-3-1</name>
    <dbReference type="NCBI Taxonomy" id="2952525"/>
    <lineage>
        <taxon>Bacteria</taxon>
        <taxon>Pseudomonadati</taxon>
        <taxon>Pseudomonadota</taxon>
        <taxon>Gammaproteobacteria</taxon>
        <taxon>Oceanospirillales</taxon>
        <taxon>Saccharospirillaceae</taxon>
        <taxon>Salinispirillum</taxon>
    </lineage>
</organism>
<evidence type="ECO:0000313" key="2">
    <source>
        <dbReference type="EMBL" id="WLD57420.1"/>
    </source>
</evidence>
<dbReference type="Pfam" id="PF02492">
    <property type="entry name" value="cobW"/>
    <property type="match status" value="1"/>
</dbReference>
<sequence length="331" mass="36434">MSAPYPLVIVNLLLGFLGVGKTTAIRHLLGHKPANERWAVLVNEFGDVGVDGKVLGDTGIVVKQVAGGCMCCASGPVTRVALNQLIRQERPDRLLIEPSGLGHPKTILALLQDDSYRTVLRVQSPLTLVDARQVVQSRYQNHALYVEQILLAGALVLNKSDLADSHTQRAAEAWLATQRPEVALFTVEQGQVDLDWFLNADESPRVSVATQAATAELPVLDWRSIPAAPTAEQWVRAERNADGYFSVGWRMPAQTVWRTHDLLAWVHSIHAVRLKAVMCMDDGWRLINVVDGALSIVSFPAQQEAVLELILDHALDSKEAEVELRRCTLVN</sequence>
<dbReference type="PANTHER" id="PTHR13748">
    <property type="entry name" value="COBW-RELATED"/>
    <property type="match status" value="1"/>
</dbReference>